<dbReference type="InterPro" id="IPR051448">
    <property type="entry name" value="CdaR-like_regulators"/>
</dbReference>
<feature type="compositionally biased region" description="Basic and acidic residues" evidence="1">
    <location>
        <begin position="104"/>
        <end position="123"/>
    </location>
</feature>
<evidence type="ECO:0000313" key="4">
    <source>
        <dbReference type="Proteomes" id="UP000235771"/>
    </source>
</evidence>
<feature type="region of interest" description="Disordered" evidence="1">
    <location>
        <begin position="39"/>
        <end position="148"/>
    </location>
</feature>
<dbReference type="AlphaFoldDB" id="A0A2N6RWU6"/>
<gene>
    <name evidence="3" type="ORF">CJ216_00180</name>
</gene>
<evidence type="ECO:0000313" key="3">
    <source>
        <dbReference type="EMBL" id="PMC42580.1"/>
    </source>
</evidence>
<keyword evidence="4" id="KW-1185">Reference proteome</keyword>
<dbReference type="Proteomes" id="UP000235771">
    <property type="component" value="Unassembled WGS sequence"/>
</dbReference>
<dbReference type="PANTHER" id="PTHR33744:SF7">
    <property type="entry name" value="PUCR FAMILY TRANSCRIPTIONAL REGULATOR"/>
    <property type="match status" value="1"/>
</dbReference>
<feature type="compositionally biased region" description="Low complexity" evidence="1">
    <location>
        <begin position="72"/>
        <end position="84"/>
    </location>
</feature>
<feature type="compositionally biased region" description="Polar residues" evidence="1">
    <location>
        <begin position="39"/>
        <end position="61"/>
    </location>
</feature>
<feature type="domain" description="PucR C-terminal helix-turn-helix" evidence="2">
    <location>
        <begin position="397"/>
        <end position="453"/>
    </location>
</feature>
<reference evidence="3 4" key="1">
    <citation type="submission" date="2017-09" db="EMBL/GenBank/DDBJ databases">
        <title>Bacterial strain isolated from the female urinary microbiota.</title>
        <authorList>
            <person name="Thomas-White K."/>
            <person name="Kumar N."/>
            <person name="Forster S."/>
            <person name="Putonti C."/>
            <person name="Lawley T."/>
            <person name="Wolfe A.J."/>
        </authorList>
    </citation>
    <scope>NUCLEOTIDE SEQUENCE [LARGE SCALE GENOMIC DNA]</scope>
    <source>
        <strain evidence="3 4">UMB1686</strain>
    </source>
</reference>
<accession>A0A2N6RWU6</accession>
<feature type="region of interest" description="Disordered" evidence="1">
    <location>
        <begin position="1"/>
        <end position="22"/>
    </location>
</feature>
<dbReference type="GeneID" id="98326625"/>
<dbReference type="InterPro" id="IPR025736">
    <property type="entry name" value="PucR_C-HTH_dom"/>
</dbReference>
<organism evidence="3 4">
    <name type="scientific">Gardnerella greenwoodii</name>
    <dbReference type="NCBI Taxonomy" id="2914925"/>
    <lineage>
        <taxon>Bacteria</taxon>
        <taxon>Bacillati</taxon>
        <taxon>Actinomycetota</taxon>
        <taxon>Actinomycetes</taxon>
        <taxon>Bifidobacteriales</taxon>
        <taxon>Bifidobacteriaceae</taxon>
        <taxon>Gardnerella</taxon>
    </lineage>
</organism>
<evidence type="ECO:0000259" key="2">
    <source>
        <dbReference type="Pfam" id="PF13556"/>
    </source>
</evidence>
<proteinExistence type="predicted"/>
<dbReference type="InterPro" id="IPR042070">
    <property type="entry name" value="PucR_C-HTH_sf"/>
</dbReference>
<evidence type="ECO:0000256" key="1">
    <source>
        <dbReference type="SAM" id="MobiDB-lite"/>
    </source>
</evidence>
<comment type="caution">
    <text evidence="3">The sequence shown here is derived from an EMBL/GenBank/DDBJ whole genome shotgun (WGS) entry which is preliminary data.</text>
</comment>
<protein>
    <submittedName>
        <fullName evidence="3">Regulator</fullName>
    </submittedName>
</protein>
<dbReference type="RefSeq" id="WP_102694516.1">
    <property type="nucleotide sequence ID" value="NZ_JAKNCL010000002.1"/>
</dbReference>
<dbReference type="PANTHER" id="PTHR33744">
    <property type="entry name" value="CARBOHYDRATE DIACID REGULATOR"/>
    <property type="match status" value="1"/>
</dbReference>
<name>A0A2N6RWU6_9BIFI</name>
<dbReference type="Pfam" id="PF13556">
    <property type="entry name" value="HTH_30"/>
    <property type="match status" value="1"/>
</dbReference>
<sequence length="461" mass="50822">MDEKHTQQFAQNSSERAPLVPSEDFDFLSLLAGVQSYETNQAETNQAETSQAETNNAEFSQAETNHTENNQHENNQPENAAAEAKSNEEKHRHHLWHRLSANQKDNKNKDSKSKGNKSKDNSKDTQSSANSAPHFTPLPSAPKPTDFGIFDTRDGQIFDSAMRLRLHTLIATCLMNGICDSRINAFMHLLQWPDFPKIVIIAGTFGKEITPDDGPNRKPAPVAPADNTDALRRNIWPQLGSCNAYDAIVERVQSSALQRISKAWQATKSFAKTTNNSAALNTDDSSAFATPSHIILLAVRQEPSEQALEKICSVFAPSKKPICVSSLVEGVSEISSELTATLASIAVAPAVKHLPQIIHTDDVLPERALIGDSTAFNTLYNKVYQSLAPYSNDDPTLETIDMFLRFGGALDQTAHELNVHPNTVRYRLRKVAQTTGWDATDPRAAYVLQTAITIGRIRDSH</sequence>
<dbReference type="EMBL" id="PNGV01000001">
    <property type="protein sequence ID" value="PMC42580.1"/>
    <property type="molecule type" value="Genomic_DNA"/>
</dbReference>
<dbReference type="Gene3D" id="1.10.10.2840">
    <property type="entry name" value="PucR C-terminal helix-turn-helix domain"/>
    <property type="match status" value="1"/>
</dbReference>